<evidence type="ECO:0000313" key="3">
    <source>
        <dbReference type="EMBL" id="QPI16878.1"/>
    </source>
</evidence>
<keyword evidence="3" id="KW-0067">ATP-binding</keyword>
<dbReference type="SMART" id="SM00487">
    <property type="entry name" value="DEXDc"/>
    <property type="match status" value="1"/>
</dbReference>
<feature type="coiled-coil region" evidence="1">
    <location>
        <begin position="806"/>
        <end position="833"/>
    </location>
</feature>
<dbReference type="GO" id="GO:0016787">
    <property type="term" value="F:hydrolase activity"/>
    <property type="evidence" value="ECO:0007669"/>
    <property type="project" value="InterPro"/>
</dbReference>
<reference evidence="3" key="1">
    <citation type="submission" date="2020-08" db="EMBL/GenBank/DDBJ databases">
        <title>Bridging the membrane lipid divide: bacteria of the FCB group superphylum have the potential to synthesize archaeal ether lipids.</title>
        <authorList>
            <person name="Villanueva L."/>
            <person name="von Meijenfeldt F.A.B."/>
            <person name="Westbye A.B."/>
            <person name="Yadav S."/>
            <person name="Hopmans E.C."/>
            <person name="Dutilh B.E."/>
            <person name="Sinninghe Damste J.S."/>
        </authorList>
    </citation>
    <scope>NUCLEOTIDE SEQUENCE</scope>
    <source>
        <strain evidence="3">NIOZ-UU159</strain>
    </source>
</reference>
<accession>A0A7S9SV34</accession>
<sequence>MSKIPKEATCIRNTSTWAHVKPNHKFDSAKFNREEVLQDLPLMSPKIHAMLNKIKELDAEDMSNDGKYYKHIIYSDVTGVNGAKMVASSLIANEYQLVYNKGKFVKDLPQSNYTFGLLTTSTVYQKPLTVGLKKNMMAKMNERPVNVNGSNMRFIILDSGFKEGIDVFDVKYMHILEPLTTKAENTQVIGRGTRYCGQSGLPFKPNVGWSLKVYRYNINYNEDMTLHDLYIKHSNQNINALNFTADIEDIMIAAAVDLPLTENIHMLSTKNNRFYDDIMKLIQDKENKKSKPVKKDLIKIVSNIHGKIYTNEKKLDCKLKCKGPFEELEEANSILLTAVIYDIDKLEDGYKKEKGKIILGKKIFDNRITNGKLLNALLEKYPKPILCNYLDKRMSYCDAVNKIWLRPLFMFKIFGDKIIENLKYYKRKGLINEKNYKETLMFAEKYKAMSNIKKPQILPIPPMEKMKYLDLHNYISLHFKDFKSSSLEIKNKCVSEPETDSKKKEYEIVKFSNTQSFVQNFLTPESPYKGLFLYHSVGSGKTCTAIASATKSFDENDYTIIWVTRHTLKEDIWKNMFEKICNIKIREMLQNGKILPKTKAERMALLGKNWLQPISYKQFTNLIKGKNKFYQQMVARNGKEDPFKKTLIIIDEIHKVYSDTLSRLEKPNPEVLQDMVQKSYSVSKKDSLKLLLMSATPITEDPMSAVKILNLLLEGDDRFPEDFEEFKSLYCNDNGLFSNLGSFSFIDKVSGLISYIDRSNDRSQFAYPVINDIILNINTEVATNQRIVEIEQRQNVLEENKLNTDKQFNKQQIKEFTKEIRELNKEIKQLYKQETEPKSVLDFVNKCFSKTKTKDLKKV</sequence>
<feature type="domain" description="Helicase ATP-binding" evidence="2">
    <location>
        <begin position="522"/>
        <end position="715"/>
    </location>
</feature>
<dbReference type="InterPro" id="IPR027417">
    <property type="entry name" value="P-loop_NTPase"/>
</dbReference>
<evidence type="ECO:0000259" key="2">
    <source>
        <dbReference type="PROSITE" id="PS51192"/>
    </source>
</evidence>
<dbReference type="GO" id="GO:0005524">
    <property type="term" value="F:ATP binding"/>
    <property type="evidence" value="ECO:0007669"/>
    <property type="project" value="InterPro"/>
</dbReference>
<keyword evidence="3" id="KW-0547">Nucleotide-binding</keyword>
<dbReference type="GO" id="GO:0004386">
    <property type="term" value="F:helicase activity"/>
    <property type="evidence" value="ECO:0007669"/>
    <property type="project" value="UniProtKB-KW"/>
</dbReference>
<dbReference type="SUPFAM" id="SSF52540">
    <property type="entry name" value="P-loop containing nucleoside triphosphate hydrolases"/>
    <property type="match status" value="1"/>
</dbReference>
<keyword evidence="3" id="KW-0378">Hydrolase</keyword>
<protein>
    <submittedName>
        <fullName evidence="3">DEAD/DEAH box helicase</fullName>
    </submittedName>
</protein>
<proteinExistence type="predicted"/>
<dbReference type="PROSITE" id="PS51192">
    <property type="entry name" value="HELICASE_ATP_BIND_1"/>
    <property type="match status" value="1"/>
</dbReference>
<gene>
    <name evidence="3" type="ORF">NIOZUU159_00375</name>
</gene>
<dbReference type="Pfam" id="PF04851">
    <property type="entry name" value="ResIII"/>
    <property type="match status" value="1"/>
</dbReference>
<organism evidence="3">
    <name type="scientific">Virus NIOZ-UU159</name>
    <dbReference type="NCBI Taxonomy" id="2763270"/>
    <lineage>
        <taxon>Viruses</taxon>
    </lineage>
</organism>
<dbReference type="EMBL" id="MW030612">
    <property type="protein sequence ID" value="QPI16878.1"/>
    <property type="molecule type" value="Genomic_DNA"/>
</dbReference>
<name>A0A7S9SV34_9VIRU</name>
<keyword evidence="3" id="KW-0347">Helicase</keyword>
<evidence type="ECO:0000256" key="1">
    <source>
        <dbReference type="SAM" id="Coils"/>
    </source>
</evidence>
<dbReference type="Gene3D" id="3.40.50.300">
    <property type="entry name" value="P-loop containing nucleotide triphosphate hydrolases"/>
    <property type="match status" value="1"/>
</dbReference>
<dbReference type="GO" id="GO:0003677">
    <property type="term" value="F:DNA binding"/>
    <property type="evidence" value="ECO:0007669"/>
    <property type="project" value="InterPro"/>
</dbReference>
<dbReference type="InterPro" id="IPR014001">
    <property type="entry name" value="Helicase_ATP-bd"/>
</dbReference>
<dbReference type="InterPro" id="IPR006935">
    <property type="entry name" value="Helicase/UvrB_N"/>
</dbReference>
<keyword evidence="1" id="KW-0175">Coiled coil</keyword>